<keyword evidence="4" id="KW-0378">Hydrolase</keyword>
<accession>A0A398BCM9</accession>
<feature type="domain" description="Endoribonuclease YicC-like C-terminal" evidence="7">
    <location>
        <begin position="176"/>
        <end position="291"/>
    </location>
</feature>
<dbReference type="PANTHER" id="PTHR30636">
    <property type="entry name" value="UPF0701 PROTEIN YICC"/>
    <property type="match status" value="1"/>
</dbReference>
<dbReference type="RefSeq" id="WP_119111510.1">
    <property type="nucleotide sequence ID" value="NZ_CBCSEO010000001.1"/>
</dbReference>
<proteinExistence type="inferred from homology"/>
<evidence type="ECO:0000313" key="9">
    <source>
        <dbReference type="Proteomes" id="UP000265816"/>
    </source>
</evidence>
<evidence type="ECO:0000256" key="2">
    <source>
        <dbReference type="ARBA" id="ARBA00022722"/>
    </source>
</evidence>
<dbReference type="InterPro" id="IPR013527">
    <property type="entry name" value="YicC-like_N"/>
</dbReference>
<dbReference type="GO" id="GO:0004521">
    <property type="term" value="F:RNA endonuclease activity"/>
    <property type="evidence" value="ECO:0007669"/>
    <property type="project" value="InterPro"/>
</dbReference>
<organism evidence="8 9">
    <name type="scientific">Mesobacillus zeae</name>
    <dbReference type="NCBI Taxonomy" id="1917180"/>
    <lineage>
        <taxon>Bacteria</taxon>
        <taxon>Bacillati</taxon>
        <taxon>Bacillota</taxon>
        <taxon>Bacilli</taxon>
        <taxon>Bacillales</taxon>
        <taxon>Bacillaceae</taxon>
        <taxon>Mesobacillus</taxon>
    </lineage>
</organism>
<dbReference type="NCBIfam" id="TIGR00255">
    <property type="entry name" value="YicC/YloC family endoribonuclease"/>
    <property type="match status" value="1"/>
</dbReference>
<comment type="cofactor">
    <cofactor evidence="1">
        <name>a divalent metal cation</name>
        <dbReference type="ChEBI" id="CHEBI:60240"/>
    </cofactor>
</comment>
<evidence type="ECO:0000259" key="6">
    <source>
        <dbReference type="Pfam" id="PF03755"/>
    </source>
</evidence>
<feature type="domain" description="Endoribonuclease YicC-like N-terminal" evidence="6">
    <location>
        <begin position="3"/>
        <end position="156"/>
    </location>
</feature>
<dbReference type="EMBL" id="QWVT01000008">
    <property type="protein sequence ID" value="RID87939.1"/>
    <property type="molecule type" value="Genomic_DNA"/>
</dbReference>
<dbReference type="GO" id="GO:0016787">
    <property type="term" value="F:hydrolase activity"/>
    <property type="evidence" value="ECO:0007669"/>
    <property type="project" value="UniProtKB-KW"/>
</dbReference>
<dbReference type="OrthoDB" id="9771229at2"/>
<dbReference type="AlphaFoldDB" id="A0A398BCM9"/>
<comment type="caution">
    <text evidence="8">The sequence shown here is derived from an EMBL/GenBank/DDBJ whole genome shotgun (WGS) entry which is preliminary data.</text>
</comment>
<dbReference type="Pfam" id="PF08340">
    <property type="entry name" value="YicC-like_C"/>
    <property type="match status" value="1"/>
</dbReference>
<name>A0A398BCM9_9BACI</name>
<evidence type="ECO:0000256" key="3">
    <source>
        <dbReference type="ARBA" id="ARBA00022759"/>
    </source>
</evidence>
<reference evidence="8 9" key="1">
    <citation type="submission" date="2018-08" db="EMBL/GenBank/DDBJ databases">
        <title>Bacillus jemisoniae sp. nov., Bacillus chryseoplanitiae sp. nov., Bacillus resnikiae sp. nov., and Bacillus frankliniae sp. nov., isolated from Viking spacecraft and associated surfaces.</title>
        <authorList>
            <person name="Seuylemezian A."/>
            <person name="Vaishampayan P."/>
        </authorList>
    </citation>
    <scope>NUCLEOTIDE SEQUENCE [LARGE SCALE GENOMIC DNA]</scope>
    <source>
        <strain evidence="8 9">JJ-247</strain>
    </source>
</reference>
<keyword evidence="2" id="KW-0540">Nuclease</keyword>
<protein>
    <submittedName>
        <fullName evidence="8">YicC family protein</fullName>
    </submittedName>
</protein>
<evidence type="ECO:0000259" key="7">
    <source>
        <dbReference type="Pfam" id="PF08340"/>
    </source>
</evidence>
<dbReference type="Pfam" id="PF03755">
    <property type="entry name" value="YicC-like_N"/>
    <property type="match status" value="1"/>
</dbReference>
<dbReference type="InterPro" id="IPR005229">
    <property type="entry name" value="YicC/YloC-like"/>
</dbReference>
<gene>
    <name evidence="8" type="ORF">D1970_03650</name>
</gene>
<evidence type="ECO:0000313" key="8">
    <source>
        <dbReference type="EMBL" id="RID87939.1"/>
    </source>
</evidence>
<keyword evidence="9" id="KW-1185">Reference proteome</keyword>
<dbReference type="InterPro" id="IPR013551">
    <property type="entry name" value="YicC-like_C"/>
</dbReference>
<sequence length="291" mass="33279">MVVSMTGFGRSKAESGRYSVTVEVKTVNHRFCEFHIRMPRQLLKIEEKIKKELNRHIKRGRVEVYVTLEGEGTVSRSVSIDWKLLDEYFQYITEIKNKYGFSGELSISDLAGREELIRFEETDDGNEELEILVLKACSEAGAQLRQMRLQEGASLEKDMAGHIGILEERIVHIRGLASVVLERYRERLEKRMSELIASQAEESKILTEVAFFADKSDISEELSRLESHAGQFFKTLCLDEPIGRKLDFLVQEMNREANTIGSKANDAGIAMEVVEMKSLLEKVKEQVQNIE</sequence>
<keyword evidence="3" id="KW-0255">Endonuclease</keyword>
<dbReference type="Proteomes" id="UP000265816">
    <property type="component" value="Unassembled WGS sequence"/>
</dbReference>
<comment type="similarity">
    <text evidence="5">Belongs to the YicC/YloC family.</text>
</comment>
<evidence type="ECO:0000256" key="5">
    <source>
        <dbReference type="ARBA" id="ARBA00035648"/>
    </source>
</evidence>
<evidence type="ECO:0000256" key="1">
    <source>
        <dbReference type="ARBA" id="ARBA00001968"/>
    </source>
</evidence>
<evidence type="ECO:0000256" key="4">
    <source>
        <dbReference type="ARBA" id="ARBA00022801"/>
    </source>
</evidence>
<dbReference type="PANTHER" id="PTHR30636:SF3">
    <property type="entry name" value="UPF0701 PROTEIN YICC"/>
    <property type="match status" value="1"/>
</dbReference>